<dbReference type="AlphaFoldDB" id="A0A8C1CI15"/>
<dbReference type="Gene3D" id="2.100.10.30">
    <property type="entry name" value="Jacalin-like lectin domain"/>
    <property type="match status" value="1"/>
</dbReference>
<dbReference type="InterPro" id="IPR048997">
    <property type="entry name" value="Stonustoxin-like_helical"/>
</dbReference>
<organism evidence="2 3">
    <name type="scientific">Cyprinus carpio carpio</name>
    <dbReference type="NCBI Taxonomy" id="630221"/>
    <lineage>
        <taxon>Eukaryota</taxon>
        <taxon>Metazoa</taxon>
        <taxon>Chordata</taxon>
        <taxon>Craniata</taxon>
        <taxon>Vertebrata</taxon>
        <taxon>Euteleostomi</taxon>
        <taxon>Actinopterygii</taxon>
        <taxon>Neopterygii</taxon>
        <taxon>Teleostei</taxon>
        <taxon>Ostariophysi</taxon>
        <taxon>Cypriniformes</taxon>
        <taxon>Cyprinidae</taxon>
        <taxon>Cyprininae</taxon>
        <taxon>Cyprinus</taxon>
    </lineage>
</organism>
<accession>A0A8C1CI15</accession>
<dbReference type="Pfam" id="PF24674">
    <property type="entry name" value="MACPF_SNTX"/>
    <property type="match status" value="1"/>
</dbReference>
<dbReference type="Pfam" id="PF01419">
    <property type="entry name" value="Jacalin"/>
    <property type="match status" value="1"/>
</dbReference>
<reference evidence="2" key="1">
    <citation type="submission" date="2025-08" db="UniProtKB">
        <authorList>
            <consortium name="Ensembl"/>
        </authorList>
    </citation>
    <scope>IDENTIFICATION</scope>
</reference>
<dbReference type="SUPFAM" id="SSF51101">
    <property type="entry name" value="Mannose-binding lectins"/>
    <property type="match status" value="1"/>
</dbReference>
<dbReference type="InterPro" id="IPR040581">
    <property type="entry name" value="Thioredoxin_11"/>
</dbReference>
<dbReference type="Pfam" id="PF18078">
    <property type="entry name" value="Thioredoxin_11"/>
    <property type="match status" value="1"/>
</dbReference>
<dbReference type="Pfam" id="PF21109">
    <property type="entry name" value="Stonustoxin_helical"/>
    <property type="match status" value="1"/>
</dbReference>
<dbReference type="InterPro" id="IPR056072">
    <property type="entry name" value="SNTX_MACPF/CDC-like_dom"/>
</dbReference>
<proteinExistence type="predicted"/>
<dbReference type="PANTHER" id="PTHR31594:SF11">
    <property type="entry name" value="NEOVERRUCOTOXIN SUBUNIT ALPHA-LIKE ISOFORM X1-RELATED"/>
    <property type="match status" value="1"/>
</dbReference>
<feature type="domain" description="Jacalin-type lectin" evidence="1">
    <location>
        <begin position="584"/>
        <end position="726"/>
    </location>
</feature>
<dbReference type="Proteomes" id="UP001108240">
    <property type="component" value="Unplaced"/>
</dbReference>
<dbReference type="InterPro" id="IPR001229">
    <property type="entry name" value="Jacalin-like_lectin_dom"/>
</dbReference>
<dbReference type="InterPro" id="IPR036404">
    <property type="entry name" value="Jacalin-like_lectin_dom_sf"/>
</dbReference>
<dbReference type="InterPro" id="IPR052090">
    <property type="entry name" value="Cytolytic_pore-forming_toxin"/>
</dbReference>
<reference evidence="2" key="2">
    <citation type="submission" date="2025-09" db="UniProtKB">
        <authorList>
            <consortium name="Ensembl"/>
        </authorList>
    </citation>
    <scope>IDENTIFICATION</scope>
</reference>
<dbReference type="PANTHER" id="PTHR31594">
    <property type="entry name" value="AIG1-TYPE G DOMAIN-CONTAINING PROTEIN"/>
    <property type="match status" value="1"/>
</dbReference>
<dbReference type="Ensembl" id="ENSCCRT00000051060.2">
    <property type="protein sequence ID" value="ENSCCRP00000047124.2"/>
    <property type="gene ID" value="ENSCCRG00000025128.2"/>
</dbReference>
<evidence type="ECO:0000313" key="3">
    <source>
        <dbReference type="Proteomes" id="UP001108240"/>
    </source>
</evidence>
<evidence type="ECO:0000313" key="2">
    <source>
        <dbReference type="Ensembl" id="ENSCCRP00000047124.2"/>
    </source>
</evidence>
<protein>
    <recommendedName>
        <fullName evidence="1">Jacalin-type lectin domain-containing protein</fullName>
    </recommendedName>
</protein>
<dbReference type="GeneTree" id="ENSGT00390000014380"/>
<name>A0A8C1CI15_CYPCA</name>
<dbReference type="PROSITE" id="PS51752">
    <property type="entry name" value="JACALIN_LECTIN"/>
    <property type="match status" value="1"/>
</dbReference>
<evidence type="ECO:0000259" key="1">
    <source>
        <dbReference type="PROSITE" id="PS51752"/>
    </source>
</evidence>
<keyword evidence="3" id="KW-1185">Reference proteome</keyword>
<sequence length="726" mass="81572">MVAPLMYPKQPNFICLCTYIWLATLTVANAVISHRMTSQSKTLTQASETMEVAALGRPLSLGMLYDSRKDSFIPGVTLWDKKSLNENLDTHHQVLTDLKFSSSDSLSSKSSLLDVSGSLKASFLAGLVEVGGSGKFLHDTKSSQQQSRVTMHYSETTKYEQLTMFQLGKITHPEVFDLKTATHVVTAVLYGAQAIMVFDTMISEDENKQEIEGELNAIVRSIPSFSINGDASVDMKDHNKTMSEKITCTFYGDFALDQDPTTYMEAIETYKNLPTLLKKNPDNVVPIKVWLYPLHLLDNKAAQMKREITTSLISDTESVMEELGEVEKAYNDLLKRTLVNAFSDIKERLHTFQYLFDIYKTKLLSKVGRVLPAIRGGDMEEGSLEDILETHRISPFNANKLNHWLNDAKSEIELLSSLTETLEGIEIEDSDNLMTLFFDLNIDAVVCLTLTSLEYKDTYISTLENFLHSDRLRVQDGINIFFPVKSFRKWFSNHNVIVKMIKDLSQFRRFAEANKHNKKIHFIISAIPNPSIEDFTLTGLESGKQYLIRCRRVDKVGVSEASDTVSTSSFMAELLNTAEGHTDAVQPLIVGGRGGDEFSIKSTYNDHNTVKKIVIDYSVGSIQTIQLFLEDDQMIKVGKNKGSHEEELQFDKTDKIVSATLWPNRLNDRFCGLEFKVKKISGGITKMSVKCDNLGKPVILNVRSGNCQGMKGRAGHEIDALGFYFS</sequence>